<evidence type="ECO:0000256" key="2">
    <source>
        <dbReference type="ARBA" id="ARBA00022491"/>
    </source>
</evidence>
<keyword evidence="2" id="KW-0678">Repressor</keyword>
<dbReference type="GO" id="GO:0008270">
    <property type="term" value="F:zinc ion binding"/>
    <property type="evidence" value="ECO:0007669"/>
    <property type="project" value="TreeGrafter"/>
</dbReference>
<evidence type="ECO:0000256" key="7">
    <source>
        <dbReference type="PIRSR" id="PIRSR602481-1"/>
    </source>
</evidence>
<sequence>MYRVLDVEPETPTKPITSLEDAIDQCQALGMRLSRQRRSILELLWLAEEHLSARQIYDRLNQAGKEIGHTSVYQNLEALSQQGIIECVERSDGRLYGNLSHSHSHINCLDTDQIIDIQVELPPELIAQIEEQAGVTISDYRVDFFAYRHSNPKM</sequence>
<dbReference type="STRING" id="329726.AM1_6352"/>
<keyword evidence="3 7" id="KW-0862">Zinc</keyword>
<keyword evidence="7" id="KW-0479">Metal-binding</keyword>
<dbReference type="AlphaFoldDB" id="B0C8M0"/>
<evidence type="ECO:0000256" key="3">
    <source>
        <dbReference type="ARBA" id="ARBA00022833"/>
    </source>
</evidence>
<reference evidence="8 9" key="1">
    <citation type="journal article" date="2008" name="Proc. Natl. Acad. Sci. U.S.A.">
        <title>Niche adaptation and genome expansion in the chlorophyll d-producing cyanobacterium Acaryochloris marina.</title>
        <authorList>
            <person name="Swingley W.D."/>
            <person name="Chen M."/>
            <person name="Cheung P.C."/>
            <person name="Conrad A.L."/>
            <person name="Dejesa L.C."/>
            <person name="Hao J."/>
            <person name="Honchak B.M."/>
            <person name="Karbach L.E."/>
            <person name="Kurdoglu A."/>
            <person name="Lahiri S."/>
            <person name="Mastrian S.D."/>
            <person name="Miyashita H."/>
            <person name="Page L."/>
            <person name="Ramakrishna P."/>
            <person name="Satoh S."/>
            <person name="Sattley W.M."/>
            <person name="Shimada Y."/>
            <person name="Taylor H.L."/>
            <person name="Tomo T."/>
            <person name="Tsuchiya T."/>
            <person name="Wang Z.T."/>
            <person name="Raymond J."/>
            <person name="Mimuro M."/>
            <person name="Blankenship R.E."/>
            <person name="Touchman J.W."/>
        </authorList>
    </citation>
    <scope>NUCLEOTIDE SEQUENCE [LARGE SCALE GENOMIC DNA]</scope>
    <source>
        <strain evidence="9">MBIC 11017</strain>
    </source>
</reference>
<dbReference type="InterPro" id="IPR043135">
    <property type="entry name" value="Fur_C"/>
</dbReference>
<dbReference type="Gene3D" id="3.30.1490.190">
    <property type="match status" value="1"/>
</dbReference>
<dbReference type="KEGG" id="amr:AM1_6352"/>
<dbReference type="OrthoDB" id="484657at2"/>
<evidence type="ECO:0000256" key="4">
    <source>
        <dbReference type="ARBA" id="ARBA00023015"/>
    </source>
</evidence>
<accession>B0C8M0</accession>
<comment type="similarity">
    <text evidence="1">Belongs to the Fur family.</text>
</comment>
<dbReference type="InterPro" id="IPR036390">
    <property type="entry name" value="WH_DNA-bd_sf"/>
</dbReference>
<organism evidence="8 9">
    <name type="scientific">Acaryochloris marina (strain MBIC 11017)</name>
    <dbReference type="NCBI Taxonomy" id="329726"/>
    <lineage>
        <taxon>Bacteria</taxon>
        <taxon>Bacillati</taxon>
        <taxon>Cyanobacteriota</taxon>
        <taxon>Cyanophyceae</taxon>
        <taxon>Acaryochloridales</taxon>
        <taxon>Acaryochloridaceae</taxon>
        <taxon>Acaryochloris</taxon>
    </lineage>
</organism>
<dbReference type="Gene3D" id="1.10.10.10">
    <property type="entry name" value="Winged helix-like DNA-binding domain superfamily/Winged helix DNA-binding domain"/>
    <property type="match status" value="1"/>
</dbReference>
<dbReference type="GO" id="GO:0045892">
    <property type="term" value="P:negative regulation of DNA-templated transcription"/>
    <property type="evidence" value="ECO:0007669"/>
    <property type="project" value="TreeGrafter"/>
</dbReference>
<dbReference type="GO" id="GO:1900376">
    <property type="term" value="P:regulation of secondary metabolite biosynthetic process"/>
    <property type="evidence" value="ECO:0007669"/>
    <property type="project" value="TreeGrafter"/>
</dbReference>
<dbReference type="InterPro" id="IPR002481">
    <property type="entry name" value="FUR"/>
</dbReference>
<dbReference type="SUPFAM" id="SSF46785">
    <property type="entry name" value="Winged helix' DNA-binding domain"/>
    <property type="match status" value="1"/>
</dbReference>
<keyword evidence="6" id="KW-0804">Transcription</keyword>
<dbReference type="GO" id="GO:0003700">
    <property type="term" value="F:DNA-binding transcription factor activity"/>
    <property type="evidence" value="ECO:0007669"/>
    <property type="project" value="InterPro"/>
</dbReference>
<keyword evidence="9" id="KW-1185">Reference proteome</keyword>
<dbReference type="EMBL" id="CP000828">
    <property type="protein sequence ID" value="ABW31282.1"/>
    <property type="molecule type" value="Genomic_DNA"/>
</dbReference>
<keyword evidence="5" id="KW-0238">DNA-binding</keyword>
<dbReference type="RefSeq" id="WP_012166458.1">
    <property type="nucleotide sequence ID" value="NC_009925.1"/>
</dbReference>
<dbReference type="CDD" id="cd07153">
    <property type="entry name" value="Fur_like"/>
    <property type="match status" value="1"/>
</dbReference>
<dbReference type="GO" id="GO:0000976">
    <property type="term" value="F:transcription cis-regulatory region binding"/>
    <property type="evidence" value="ECO:0007669"/>
    <property type="project" value="TreeGrafter"/>
</dbReference>
<protein>
    <submittedName>
        <fullName evidence="8">Ferric uptake regulation protein</fullName>
    </submittedName>
</protein>
<name>B0C8M0_ACAM1</name>
<evidence type="ECO:0000313" key="8">
    <source>
        <dbReference type="EMBL" id="ABW31282.1"/>
    </source>
</evidence>
<dbReference type="InterPro" id="IPR036388">
    <property type="entry name" value="WH-like_DNA-bd_sf"/>
</dbReference>
<dbReference type="PANTHER" id="PTHR33202">
    <property type="entry name" value="ZINC UPTAKE REGULATION PROTEIN"/>
    <property type="match status" value="1"/>
</dbReference>
<dbReference type="HOGENOM" id="CLU_096072_4_1_3"/>
<comment type="cofactor">
    <cofactor evidence="7">
        <name>Zn(2+)</name>
        <dbReference type="ChEBI" id="CHEBI:29105"/>
    </cofactor>
    <text evidence="7">Binds 1 zinc ion per subunit.</text>
</comment>
<evidence type="ECO:0000256" key="5">
    <source>
        <dbReference type="ARBA" id="ARBA00023125"/>
    </source>
</evidence>
<feature type="binding site" evidence="7">
    <location>
        <position position="108"/>
    </location>
    <ligand>
        <name>Zn(2+)</name>
        <dbReference type="ChEBI" id="CHEBI:29105"/>
    </ligand>
</feature>
<keyword evidence="4" id="KW-0805">Transcription regulation</keyword>
<dbReference type="eggNOG" id="COG0735">
    <property type="taxonomic scope" value="Bacteria"/>
</dbReference>
<dbReference type="Pfam" id="PF01475">
    <property type="entry name" value="FUR"/>
    <property type="match status" value="1"/>
</dbReference>
<dbReference type="Proteomes" id="UP000000268">
    <property type="component" value="Chromosome"/>
</dbReference>
<evidence type="ECO:0000256" key="1">
    <source>
        <dbReference type="ARBA" id="ARBA00007957"/>
    </source>
</evidence>
<evidence type="ECO:0000256" key="6">
    <source>
        <dbReference type="ARBA" id="ARBA00023163"/>
    </source>
</evidence>
<dbReference type="PANTHER" id="PTHR33202:SF7">
    <property type="entry name" value="FERRIC UPTAKE REGULATION PROTEIN"/>
    <property type="match status" value="1"/>
</dbReference>
<gene>
    <name evidence="8" type="ordered locus">AM1_6352</name>
</gene>
<evidence type="ECO:0000313" key="9">
    <source>
        <dbReference type="Proteomes" id="UP000000268"/>
    </source>
</evidence>
<proteinExistence type="inferred from homology"/>